<sequence>MTKINYNSKTFASVQNSETGEVSAETVFHYHQKDNVVWAEYAGGEIVFGNLIGKIADNETLEIRYQHLNKKGELMTGQCFSTPETLSDGRIRLREKWRWTSGDFSEGESIVEEMSG</sequence>
<protein>
    <recommendedName>
        <fullName evidence="2">N-acetylglutamate synthase</fullName>
    </recommendedName>
</protein>
<proteinExistence type="predicted"/>
<evidence type="ECO:0000313" key="1">
    <source>
        <dbReference type="EMBL" id="CAA9414336.1"/>
    </source>
</evidence>
<name>A0A6J4PET0_9BACT</name>
<evidence type="ECO:0008006" key="2">
    <source>
        <dbReference type="Google" id="ProtNLM"/>
    </source>
</evidence>
<gene>
    <name evidence="1" type="ORF">AVDCRST_MAG74-2508</name>
</gene>
<dbReference type="AlphaFoldDB" id="A0A6J4PET0"/>
<organism evidence="1">
    <name type="scientific">uncultured Pyrinomonadaceae bacterium</name>
    <dbReference type="NCBI Taxonomy" id="2283094"/>
    <lineage>
        <taxon>Bacteria</taxon>
        <taxon>Pseudomonadati</taxon>
        <taxon>Acidobacteriota</taxon>
        <taxon>Blastocatellia</taxon>
        <taxon>Blastocatellales</taxon>
        <taxon>Pyrinomonadaceae</taxon>
        <taxon>environmental samples</taxon>
    </lineage>
</organism>
<dbReference type="InterPro" id="IPR058595">
    <property type="entry name" value="Avidin-like"/>
</dbReference>
<dbReference type="EMBL" id="CADCUR010000231">
    <property type="protein sequence ID" value="CAA9414336.1"/>
    <property type="molecule type" value="Genomic_DNA"/>
</dbReference>
<dbReference type="Pfam" id="PF26421">
    <property type="entry name" value="Avidin_like"/>
    <property type="match status" value="1"/>
</dbReference>
<accession>A0A6J4PET0</accession>
<reference evidence="1" key="1">
    <citation type="submission" date="2020-02" db="EMBL/GenBank/DDBJ databases">
        <authorList>
            <person name="Meier V. D."/>
        </authorList>
    </citation>
    <scope>NUCLEOTIDE SEQUENCE</scope>
    <source>
        <strain evidence="1">AVDCRST_MAG74</strain>
    </source>
</reference>